<organism evidence="1 2">
    <name type="scientific">Saccharicrinis fermentans DSM 9555 = JCM 21142</name>
    <dbReference type="NCBI Taxonomy" id="869213"/>
    <lineage>
        <taxon>Bacteria</taxon>
        <taxon>Pseudomonadati</taxon>
        <taxon>Bacteroidota</taxon>
        <taxon>Bacteroidia</taxon>
        <taxon>Marinilabiliales</taxon>
        <taxon>Marinilabiliaceae</taxon>
        <taxon>Saccharicrinis</taxon>
    </lineage>
</organism>
<accession>W7YBH9</accession>
<reference evidence="1 2" key="1">
    <citation type="journal article" date="2014" name="Genome Announc.">
        <title>Draft Genome Sequence of Cytophaga fermentans JCM 21142T, a Facultative Anaerobe Isolated from Marine Mud.</title>
        <authorList>
            <person name="Starns D."/>
            <person name="Oshima K."/>
            <person name="Suda W."/>
            <person name="Iino T."/>
            <person name="Yuki M."/>
            <person name="Inoue J."/>
            <person name="Kitamura K."/>
            <person name="Iida T."/>
            <person name="Darby A."/>
            <person name="Hattori M."/>
            <person name="Ohkuma M."/>
        </authorList>
    </citation>
    <scope>NUCLEOTIDE SEQUENCE [LARGE SCALE GENOMIC DNA]</scope>
    <source>
        <strain evidence="1 2">JCM 21142</strain>
    </source>
</reference>
<dbReference type="OrthoDB" id="1408321at2"/>
<dbReference type="Proteomes" id="UP000019402">
    <property type="component" value="Unassembled WGS sequence"/>
</dbReference>
<dbReference type="EMBL" id="BAMD01000126">
    <property type="protein sequence ID" value="GAF05792.1"/>
    <property type="molecule type" value="Genomic_DNA"/>
</dbReference>
<evidence type="ECO:0000313" key="2">
    <source>
        <dbReference type="Proteomes" id="UP000019402"/>
    </source>
</evidence>
<evidence type="ECO:0000313" key="1">
    <source>
        <dbReference type="EMBL" id="GAF05792.1"/>
    </source>
</evidence>
<dbReference type="eggNOG" id="ENOG502ZQ6H">
    <property type="taxonomic scope" value="Bacteria"/>
</dbReference>
<sequence length="532" mass="61588">MTPMEGLASFGISIGAGIVIEARKLFISTEVRKQINKAFEESLREYCKNPDIREKERQKIQNIFQKASQQTNIDLRNDEISGDYARFFSIFETKLVKQESAYRYLKEIRDEKRYLEIISEFQTAIETLKEELKNTSSSELEQEYRRQVKQYKSNLENFKPRTAFSNLIALEKSFENYQFNPTDIMKSSLETLKGQCLEYMLDKKNEWQKAYIRAYKLNGKSRENLENACYAYFRLNEDDKAEELADLLLGLDEFNSKAWVVKCLIKKNEKLCDVLKSVPKIVTEDLIFKSLIHIRSIEKGTYADLAEAFRAYNILIDITEFNGEPTTFENFRERAYLVNCASSKIASLYISFNERIQLPADFFSPILALLNSYLKAIENSEITSDTSSLKFLSSYVQFLMSGKKGFVYTMKDFYTQSPKQQPYNSLILANSLQLIGDIKGAVEVITEAENPTSEILALKLVCFEKLDDIDNYISTAKEFLKGLTDITHHLGHLFIIPIVLNDNNRISDISIDEYIIEKRFPNEESKDLLIEV</sequence>
<dbReference type="AlphaFoldDB" id="W7YBH9"/>
<keyword evidence="2" id="KW-1185">Reference proteome</keyword>
<name>W7YBH9_9BACT</name>
<comment type="caution">
    <text evidence="1">The sequence shown here is derived from an EMBL/GenBank/DDBJ whole genome shotgun (WGS) entry which is preliminary data.</text>
</comment>
<dbReference type="SUPFAM" id="SSF48452">
    <property type="entry name" value="TPR-like"/>
    <property type="match status" value="1"/>
</dbReference>
<protein>
    <submittedName>
        <fullName evidence="1">Uncharacterized protein</fullName>
    </submittedName>
</protein>
<gene>
    <name evidence="1" type="ORF">JCM21142_104545</name>
</gene>
<dbReference type="InterPro" id="IPR011990">
    <property type="entry name" value="TPR-like_helical_dom_sf"/>
</dbReference>
<proteinExistence type="predicted"/>
<dbReference type="RefSeq" id="WP_044214348.1">
    <property type="nucleotide sequence ID" value="NZ_BAMD01000126.1"/>
</dbReference>